<feature type="transmembrane region" description="Helical" evidence="6">
    <location>
        <begin position="406"/>
        <end position="427"/>
    </location>
</feature>
<dbReference type="Gene3D" id="1.20.1250.20">
    <property type="entry name" value="MFS general substrate transporter like domains"/>
    <property type="match status" value="2"/>
</dbReference>
<evidence type="ECO:0000313" key="9">
    <source>
        <dbReference type="Proteomes" id="UP001595752"/>
    </source>
</evidence>
<dbReference type="CDD" id="cd17355">
    <property type="entry name" value="MFS_YcxA_like"/>
    <property type="match status" value="1"/>
</dbReference>
<dbReference type="PANTHER" id="PTHR11360">
    <property type="entry name" value="MONOCARBOXYLATE TRANSPORTER"/>
    <property type="match status" value="1"/>
</dbReference>
<feature type="transmembrane region" description="Helical" evidence="6">
    <location>
        <begin position="366"/>
        <end position="386"/>
    </location>
</feature>
<comment type="subcellular location">
    <subcellularLocation>
        <location evidence="1">Cell membrane</location>
        <topology evidence="1">Multi-pass membrane protein</topology>
    </subcellularLocation>
</comment>
<dbReference type="Proteomes" id="UP001595752">
    <property type="component" value="Unassembled WGS sequence"/>
</dbReference>
<sequence>MNNKTWKVHYAWIILLIGFIALLSAQGVRLSFGAFMKPWEEEFAASRSTISTISLISYIVFALSQPYIGKLVDTYGVRHILSYSMLLIGVSTILTFFASAPWQLMLIYGVITSIGFGGASNVVGSVAITKWFSAQRGFALGLMSAGTAAGQLVLVPVSLLLIESFGWKQTVLLLGFILCLLIFPPLWLFLRNSPEESGRLPYGESAPETIEKGKTPIRPLQPVSIFQLIKQKRFLFLMVPFFVCGVTTTGLMDTHLIPFAQLCGFSPAVIGSAVSTLAAFNILGTVLSGHLSDKWNCKYMLAFLYGMRALTVCLLLVMLHDSAFLGFVIDKSWLLFAFAVMFGVVDFATVAPTIKLASEYFKHISVGTVIGWLYLSHQIGSALGSYVPGVLFDLSGGYDVSILSSIGFLVIAAALSFILPAASAHLLQQPSYTNTTKNG</sequence>
<feature type="transmembrane region" description="Helical" evidence="6">
    <location>
        <begin position="48"/>
        <end position="68"/>
    </location>
</feature>
<dbReference type="InterPro" id="IPR036259">
    <property type="entry name" value="MFS_trans_sf"/>
</dbReference>
<feature type="transmembrane region" description="Helical" evidence="6">
    <location>
        <begin position="299"/>
        <end position="320"/>
    </location>
</feature>
<feature type="transmembrane region" description="Helical" evidence="6">
    <location>
        <begin position="234"/>
        <end position="252"/>
    </location>
</feature>
<keyword evidence="9" id="KW-1185">Reference proteome</keyword>
<evidence type="ECO:0000256" key="3">
    <source>
        <dbReference type="ARBA" id="ARBA00022692"/>
    </source>
</evidence>
<dbReference type="SUPFAM" id="SSF103473">
    <property type="entry name" value="MFS general substrate transporter"/>
    <property type="match status" value="1"/>
</dbReference>
<feature type="transmembrane region" description="Helical" evidence="6">
    <location>
        <begin position="264"/>
        <end position="287"/>
    </location>
</feature>
<keyword evidence="4 6" id="KW-1133">Transmembrane helix</keyword>
<evidence type="ECO:0000256" key="2">
    <source>
        <dbReference type="ARBA" id="ARBA00022448"/>
    </source>
</evidence>
<keyword evidence="5 6" id="KW-0472">Membrane</keyword>
<dbReference type="RefSeq" id="WP_377916880.1">
    <property type="nucleotide sequence ID" value="NZ_JBHRZT010000067.1"/>
</dbReference>
<dbReference type="Pfam" id="PF07690">
    <property type="entry name" value="MFS_1"/>
    <property type="match status" value="1"/>
</dbReference>
<accession>A0ABV8B702</accession>
<feature type="transmembrane region" description="Helical" evidence="6">
    <location>
        <begin position="106"/>
        <end position="128"/>
    </location>
</feature>
<feature type="transmembrane region" description="Helical" evidence="6">
    <location>
        <begin position="332"/>
        <end position="354"/>
    </location>
</feature>
<dbReference type="PANTHER" id="PTHR11360:SF284">
    <property type="entry name" value="EG:103B4.3 PROTEIN-RELATED"/>
    <property type="match status" value="1"/>
</dbReference>
<feature type="transmembrane region" description="Helical" evidence="6">
    <location>
        <begin position="140"/>
        <end position="159"/>
    </location>
</feature>
<reference evidence="9" key="1">
    <citation type="journal article" date="2019" name="Int. J. Syst. Evol. Microbiol.">
        <title>The Global Catalogue of Microorganisms (GCM) 10K type strain sequencing project: providing services to taxonomists for standard genome sequencing and annotation.</title>
        <authorList>
            <consortium name="The Broad Institute Genomics Platform"/>
            <consortium name="The Broad Institute Genome Sequencing Center for Infectious Disease"/>
            <person name="Wu L."/>
            <person name="Ma J."/>
        </authorList>
    </citation>
    <scope>NUCLEOTIDE SEQUENCE [LARGE SCALE GENOMIC DNA]</scope>
    <source>
        <strain evidence="9">CCUG 61889</strain>
    </source>
</reference>
<evidence type="ECO:0000256" key="1">
    <source>
        <dbReference type="ARBA" id="ARBA00004651"/>
    </source>
</evidence>
<evidence type="ECO:0000256" key="6">
    <source>
        <dbReference type="SAM" id="Phobius"/>
    </source>
</evidence>
<dbReference type="PROSITE" id="PS50850">
    <property type="entry name" value="MFS"/>
    <property type="match status" value="1"/>
</dbReference>
<evidence type="ECO:0000256" key="5">
    <source>
        <dbReference type="ARBA" id="ARBA00023136"/>
    </source>
</evidence>
<proteinExistence type="predicted"/>
<organism evidence="8 9">
    <name type="scientific">Bacillus songklensis</name>
    <dbReference type="NCBI Taxonomy" id="1069116"/>
    <lineage>
        <taxon>Bacteria</taxon>
        <taxon>Bacillati</taxon>
        <taxon>Bacillota</taxon>
        <taxon>Bacilli</taxon>
        <taxon>Bacillales</taxon>
        <taxon>Bacillaceae</taxon>
        <taxon>Bacillus</taxon>
    </lineage>
</organism>
<feature type="transmembrane region" description="Helical" evidence="6">
    <location>
        <begin position="12"/>
        <end position="36"/>
    </location>
</feature>
<protein>
    <submittedName>
        <fullName evidence="8">MFS transporter</fullName>
    </submittedName>
</protein>
<comment type="caution">
    <text evidence="8">The sequence shown here is derived from an EMBL/GenBank/DDBJ whole genome shotgun (WGS) entry which is preliminary data.</text>
</comment>
<name>A0ABV8B702_9BACI</name>
<dbReference type="InterPro" id="IPR011701">
    <property type="entry name" value="MFS"/>
</dbReference>
<dbReference type="InterPro" id="IPR050327">
    <property type="entry name" value="Proton-linked_MCT"/>
</dbReference>
<evidence type="ECO:0000256" key="4">
    <source>
        <dbReference type="ARBA" id="ARBA00022989"/>
    </source>
</evidence>
<evidence type="ECO:0000313" key="8">
    <source>
        <dbReference type="EMBL" id="MFC3884946.1"/>
    </source>
</evidence>
<feature type="transmembrane region" description="Helical" evidence="6">
    <location>
        <begin position="80"/>
        <end position="100"/>
    </location>
</feature>
<dbReference type="InterPro" id="IPR020846">
    <property type="entry name" value="MFS_dom"/>
</dbReference>
<keyword evidence="2" id="KW-0813">Transport</keyword>
<dbReference type="EMBL" id="JBHRZT010000067">
    <property type="protein sequence ID" value="MFC3884946.1"/>
    <property type="molecule type" value="Genomic_DNA"/>
</dbReference>
<keyword evidence="3 6" id="KW-0812">Transmembrane</keyword>
<feature type="transmembrane region" description="Helical" evidence="6">
    <location>
        <begin position="171"/>
        <end position="190"/>
    </location>
</feature>
<evidence type="ECO:0000259" key="7">
    <source>
        <dbReference type="PROSITE" id="PS50850"/>
    </source>
</evidence>
<gene>
    <name evidence="8" type="ORF">ACFOU2_16310</name>
</gene>
<feature type="domain" description="Major facilitator superfamily (MFS) profile" evidence="7">
    <location>
        <begin position="13"/>
        <end position="424"/>
    </location>
</feature>